<reference evidence="1 2" key="1">
    <citation type="journal article" date="2015" name="Genome Announc.">
        <title>Draft Genome of the Euendolithic (true boring) Cyanobacterium Mastigocoleus testarum strain BC008.</title>
        <authorList>
            <person name="Guida B.S."/>
            <person name="Garcia-Pichel F."/>
        </authorList>
    </citation>
    <scope>NUCLEOTIDE SEQUENCE [LARGE SCALE GENOMIC DNA]</scope>
    <source>
        <strain evidence="1 2">BC008</strain>
    </source>
</reference>
<protein>
    <submittedName>
        <fullName evidence="1">Uncharacterized protein</fullName>
    </submittedName>
</protein>
<dbReference type="InterPro" id="IPR011990">
    <property type="entry name" value="TPR-like_helical_dom_sf"/>
</dbReference>
<sequence length="289" mass="33191">MRLSDSDNQLSKENEGHLDKLIQEAEQDCDVKSYRSKLRDKENGLGQILQEVFLTEIEDNDELNNIFDAHLFASKFNTDLLTFKDVNYLRTDYSKHHILEKPEEQKLATIEQFSANSSIYQEKLGNQAKVTDDGDFQDKKNLIKVVKDLLPKLSPEQFEKALDIPCDRESDMRRAKKLEELAPDLPPEVLERALEITCNIESELWRAKALGELAPRLSRKLLERAFYTACDIKSELSRVKALSKLAPYLTPKLLEEALEVTRGIKSKYNRTRALEELTPYFSAKQPNGG</sequence>
<evidence type="ECO:0000313" key="1">
    <source>
        <dbReference type="EMBL" id="KST70141.1"/>
    </source>
</evidence>
<organism evidence="1 2">
    <name type="scientific">Mastigocoleus testarum BC008</name>
    <dbReference type="NCBI Taxonomy" id="371196"/>
    <lineage>
        <taxon>Bacteria</taxon>
        <taxon>Bacillati</taxon>
        <taxon>Cyanobacteriota</taxon>
        <taxon>Cyanophyceae</taxon>
        <taxon>Nostocales</taxon>
        <taxon>Hapalosiphonaceae</taxon>
        <taxon>Mastigocoleus</taxon>
    </lineage>
</organism>
<dbReference type="AlphaFoldDB" id="A0A0V8A021"/>
<dbReference type="EMBL" id="LMTZ01000003">
    <property type="protein sequence ID" value="KST70141.1"/>
    <property type="molecule type" value="Genomic_DNA"/>
</dbReference>
<dbReference type="Proteomes" id="UP000053372">
    <property type="component" value="Unassembled WGS sequence"/>
</dbReference>
<evidence type="ECO:0000313" key="2">
    <source>
        <dbReference type="Proteomes" id="UP000053372"/>
    </source>
</evidence>
<accession>A0A0V8A021</accession>
<keyword evidence="2" id="KW-1185">Reference proteome</keyword>
<dbReference type="RefSeq" id="WP_027845523.1">
    <property type="nucleotide sequence ID" value="NZ_LMTZ01000003.1"/>
</dbReference>
<gene>
    <name evidence="1" type="ORF">BC008_06830</name>
</gene>
<comment type="caution">
    <text evidence="1">The sequence shown here is derived from an EMBL/GenBank/DDBJ whole genome shotgun (WGS) entry which is preliminary data.</text>
</comment>
<name>A0A0V8A021_9CYAN</name>
<dbReference type="Gene3D" id="1.25.40.10">
    <property type="entry name" value="Tetratricopeptide repeat domain"/>
    <property type="match status" value="1"/>
</dbReference>
<proteinExistence type="predicted"/>